<sequence length="161" mass="19131">MADIHNQGIRIIADSSEEHKLYYMFSIPELDAKQVRSFVDDYHTSCDRFTTSWRFEMIFERQFDNNCVFRSLALRRKDSTNRHVEVVITVSYFDGNHPHPFYSEHFKRDRMLPDSELHESVARIIQYARPRIYPYNSLVVKVSIFIRNCHSESSMDSATIL</sequence>
<keyword evidence="2" id="KW-1185">Reference proteome</keyword>
<reference evidence="1" key="1">
    <citation type="journal article" date="2020" name="bioRxiv">
        <title>Chromosome-level reference genome of the European wasp spider Argiope bruennichi: a resource for studies on range expansion and evolutionary adaptation.</title>
        <authorList>
            <person name="Sheffer M.M."/>
            <person name="Hoppe A."/>
            <person name="Krehenwinkel H."/>
            <person name="Uhl G."/>
            <person name="Kuss A.W."/>
            <person name="Jensen L."/>
            <person name="Jensen C."/>
            <person name="Gillespie R.G."/>
            <person name="Hoff K.J."/>
            <person name="Prost S."/>
        </authorList>
    </citation>
    <scope>NUCLEOTIDE SEQUENCE</scope>
</reference>
<evidence type="ECO:0000313" key="1">
    <source>
        <dbReference type="EMBL" id="KAF8771621.1"/>
    </source>
</evidence>
<dbReference type="Proteomes" id="UP000807504">
    <property type="component" value="Unassembled WGS sequence"/>
</dbReference>
<reference evidence="1" key="2">
    <citation type="submission" date="2020-06" db="EMBL/GenBank/DDBJ databases">
        <authorList>
            <person name="Sheffer M."/>
        </authorList>
    </citation>
    <scope>NUCLEOTIDE SEQUENCE</scope>
</reference>
<dbReference type="EMBL" id="JABXBU010002228">
    <property type="protein sequence ID" value="KAF8771621.1"/>
    <property type="molecule type" value="Genomic_DNA"/>
</dbReference>
<proteinExistence type="predicted"/>
<evidence type="ECO:0000313" key="2">
    <source>
        <dbReference type="Proteomes" id="UP000807504"/>
    </source>
</evidence>
<name>A0A8T0EFD6_ARGBR</name>
<gene>
    <name evidence="1" type="ORF">HNY73_019008</name>
</gene>
<dbReference type="AlphaFoldDB" id="A0A8T0EFD6"/>
<organism evidence="1 2">
    <name type="scientific">Argiope bruennichi</name>
    <name type="common">Wasp spider</name>
    <name type="synonym">Aranea bruennichi</name>
    <dbReference type="NCBI Taxonomy" id="94029"/>
    <lineage>
        <taxon>Eukaryota</taxon>
        <taxon>Metazoa</taxon>
        <taxon>Ecdysozoa</taxon>
        <taxon>Arthropoda</taxon>
        <taxon>Chelicerata</taxon>
        <taxon>Arachnida</taxon>
        <taxon>Araneae</taxon>
        <taxon>Araneomorphae</taxon>
        <taxon>Entelegynae</taxon>
        <taxon>Araneoidea</taxon>
        <taxon>Araneidae</taxon>
        <taxon>Argiope</taxon>
    </lineage>
</organism>
<comment type="caution">
    <text evidence="1">The sequence shown here is derived from an EMBL/GenBank/DDBJ whole genome shotgun (WGS) entry which is preliminary data.</text>
</comment>
<accession>A0A8T0EFD6</accession>
<protein>
    <submittedName>
        <fullName evidence="1">Uncharacterized protein</fullName>
    </submittedName>
</protein>